<reference evidence="1 2" key="1">
    <citation type="journal article" date="2016" name="Nat. Commun.">
        <title>Thousands of microbial genomes shed light on interconnected biogeochemical processes in an aquifer system.</title>
        <authorList>
            <person name="Anantharaman K."/>
            <person name="Brown C.T."/>
            <person name="Hug L.A."/>
            <person name="Sharon I."/>
            <person name="Castelle C.J."/>
            <person name="Probst A.J."/>
            <person name="Thomas B.C."/>
            <person name="Singh A."/>
            <person name="Wilkins M.J."/>
            <person name="Karaoz U."/>
            <person name="Brodie E.L."/>
            <person name="Williams K.H."/>
            <person name="Hubbard S.S."/>
            <person name="Banfield J.F."/>
        </authorList>
    </citation>
    <scope>NUCLEOTIDE SEQUENCE [LARGE SCALE GENOMIC DNA]</scope>
</reference>
<dbReference type="AlphaFoldDB" id="A0A1F6PC70"/>
<accession>A0A1F6PC70</accession>
<protein>
    <submittedName>
        <fullName evidence="1">Uncharacterized protein</fullName>
    </submittedName>
</protein>
<dbReference type="EMBL" id="MFRE01000022">
    <property type="protein sequence ID" value="OGH93765.1"/>
    <property type="molecule type" value="Genomic_DNA"/>
</dbReference>
<gene>
    <name evidence="1" type="ORF">A2538_02695</name>
</gene>
<comment type="caution">
    <text evidence="1">The sequence shown here is derived from an EMBL/GenBank/DDBJ whole genome shotgun (WGS) entry which is preliminary data.</text>
</comment>
<organism evidence="1 2">
    <name type="scientific">Candidatus Magasanikbacteria bacterium RIFOXYD2_FULL_41_14</name>
    <dbReference type="NCBI Taxonomy" id="1798709"/>
    <lineage>
        <taxon>Bacteria</taxon>
        <taxon>Candidatus Magasanikiibacteriota</taxon>
    </lineage>
</organism>
<dbReference type="STRING" id="1798709.A2538_02695"/>
<dbReference type="Proteomes" id="UP000178254">
    <property type="component" value="Unassembled WGS sequence"/>
</dbReference>
<proteinExistence type="predicted"/>
<evidence type="ECO:0000313" key="2">
    <source>
        <dbReference type="Proteomes" id="UP000178254"/>
    </source>
</evidence>
<name>A0A1F6PC70_9BACT</name>
<evidence type="ECO:0000313" key="1">
    <source>
        <dbReference type="EMBL" id="OGH93765.1"/>
    </source>
</evidence>
<sequence>MSERGPKFIPPVEKSLLRKNVERVGVGLAVVLAGLGVKKFSESGTEIVRANIPPQPAKLVGEATGVNESKQAVLADLRRKIKNDSLGGNAGDVFGGGLPPEDGEAVIETPVEKQARLFKNVFEEVKKVFPNAVLRSELDDAMAEVLDSDPDDSAATARGRELENRERESVVVGDYSDFANHDKYQIKISMPVAEQQLAGSRMYFFLDPLVDEGKVSVSFSGGGSEKKVVDPKDLPSLMQDAYVAYVAHLEEVKERESAE</sequence>